<comment type="caution">
    <text evidence="10">The sequence shown here is derived from an EMBL/GenBank/DDBJ whole genome shotgun (WGS) entry which is preliminary data.</text>
</comment>
<evidence type="ECO:0000256" key="1">
    <source>
        <dbReference type="ARBA" id="ARBA00001966"/>
    </source>
</evidence>
<dbReference type="STRING" id="1963862.B4O97_09620"/>
<dbReference type="SMART" id="SM00790">
    <property type="entry name" value="AFOR_N"/>
    <property type="match status" value="1"/>
</dbReference>
<dbReference type="SUPFAM" id="SSF56228">
    <property type="entry name" value="Aldehyde ferredoxin oxidoreductase, N-terminal domain"/>
    <property type="match status" value="1"/>
</dbReference>
<keyword evidence="11" id="KW-1185">Reference proteome</keyword>
<evidence type="ECO:0000259" key="9">
    <source>
        <dbReference type="SMART" id="SM00790"/>
    </source>
</evidence>
<evidence type="ECO:0000256" key="6">
    <source>
        <dbReference type="ARBA" id="ARBA00023004"/>
    </source>
</evidence>
<evidence type="ECO:0000256" key="2">
    <source>
        <dbReference type="ARBA" id="ARBA00011032"/>
    </source>
</evidence>
<dbReference type="Pfam" id="PF02730">
    <property type="entry name" value="AFOR_N"/>
    <property type="match status" value="1"/>
</dbReference>
<evidence type="ECO:0000256" key="8">
    <source>
        <dbReference type="ARBA" id="ARBA00049934"/>
    </source>
</evidence>
<dbReference type="SUPFAM" id="SSF48310">
    <property type="entry name" value="Aldehyde ferredoxin oxidoreductase, C-terminal domains"/>
    <property type="match status" value="1"/>
</dbReference>
<dbReference type="EMBL" id="MWQY01000009">
    <property type="protein sequence ID" value="ORC35418.1"/>
    <property type="molecule type" value="Genomic_DNA"/>
</dbReference>
<comment type="cofactor">
    <cofactor evidence="8">
        <name>tungstopterin</name>
        <dbReference type="ChEBI" id="CHEBI:30402"/>
    </cofactor>
</comment>
<evidence type="ECO:0000256" key="7">
    <source>
        <dbReference type="ARBA" id="ARBA00023014"/>
    </source>
</evidence>
<dbReference type="InterPro" id="IPR051919">
    <property type="entry name" value="W-dependent_AOR"/>
</dbReference>
<dbReference type="Gene3D" id="1.10.599.10">
    <property type="entry name" value="Aldehyde Ferredoxin Oxidoreductase Protein, subunit A, domain 3"/>
    <property type="match status" value="1"/>
</dbReference>
<dbReference type="InterPro" id="IPR036503">
    <property type="entry name" value="Ald_Fedxn_OxRdtase_N_sf"/>
</dbReference>
<keyword evidence="7" id="KW-0411">Iron-sulfur</keyword>
<feature type="domain" description="Aldehyde ferredoxin oxidoreductase N-terminal" evidence="9">
    <location>
        <begin position="23"/>
        <end position="224"/>
    </location>
</feature>
<dbReference type="Gene3D" id="1.10.569.10">
    <property type="entry name" value="Aldehyde Ferredoxin Oxidoreductase Protein, subunit A, domain 2"/>
    <property type="match status" value="1"/>
</dbReference>
<evidence type="ECO:0000256" key="4">
    <source>
        <dbReference type="ARBA" id="ARBA00022723"/>
    </source>
</evidence>
<dbReference type="Gene3D" id="3.60.9.10">
    <property type="entry name" value="Aldehyde ferredoxin oxidoreductase, N-terminal domain"/>
    <property type="match status" value="1"/>
</dbReference>
<dbReference type="AlphaFoldDB" id="A0A1Y1RY78"/>
<evidence type="ECO:0000313" key="11">
    <source>
        <dbReference type="Proteomes" id="UP000192343"/>
    </source>
</evidence>
<name>A0A1Y1RY78_9SPIO</name>
<dbReference type="Proteomes" id="UP000192343">
    <property type="component" value="Unassembled WGS sequence"/>
</dbReference>
<dbReference type="GO" id="GO:0016625">
    <property type="term" value="F:oxidoreductase activity, acting on the aldehyde or oxo group of donors, iron-sulfur protein as acceptor"/>
    <property type="evidence" value="ECO:0007669"/>
    <property type="project" value="InterPro"/>
</dbReference>
<evidence type="ECO:0000256" key="5">
    <source>
        <dbReference type="ARBA" id="ARBA00023002"/>
    </source>
</evidence>
<reference evidence="10 11" key="1">
    <citation type="submission" date="2017-03" db="EMBL/GenBank/DDBJ databases">
        <title>Draft Genome sequence of Marispirochaeta sp. strain JC444.</title>
        <authorList>
            <person name="Shivani Y."/>
            <person name="Subhash Y."/>
            <person name="Sasikala C."/>
            <person name="Ramana C."/>
        </authorList>
    </citation>
    <scope>NUCLEOTIDE SEQUENCE [LARGE SCALE GENOMIC DNA]</scope>
    <source>
        <strain evidence="10 11">JC444</strain>
    </source>
</reference>
<keyword evidence="4" id="KW-0479">Metal-binding</keyword>
<accession>A0A1Y1RY78</accession>
<proteinExistence type="inferred from homology"/>
<dbReference type="PANTHER" id="PTHR30038:SF0">
    <property type="entry name" value="TUNGSTEN-CONTAINING ALDEHYDE FERREDOXIN OXIDOREDUCTASE"/>
    <property type="match status" value="1"/>
</dbReference>
<comment type="cofactor">
    <cofactor evidence="1">
        <name>[4Fe-4S] cluster</name>
        <dbReference type="ChEBI" id="CHEBI:49883"/>
    </cofactor>
</comment>
<evidence type="ECO:0000256" key="3">
    <source>
        <dbReference type="ARBA" id="ARBA00022485"/>
    </source>
</evidence>
<keyword evidence="5" id="KW-0560">Oxidoreductase</keyword>
<dbReference type="GO" id="GO:0009055">
    <property type="term" value="F:electron transfer activity"/>
    <property type="evidence" value="ECO:0007669"/>
    <property type="project" value="InterPro"/>
</dbReference>
<dbReference type="GO" id="GO:0046872">
    <property type="term" value="F:metal ion binding"/>
    <property type="evidence" value="ECO:0007669"/>
    <property type="project" value="UniProtKB-KW"/>
</dbReference>
<dbReference type="InterPro" id="IPR001203">
    <property type="entry name" value="OxRdtase_Ald_Fedxn_C"/>
</dbReference>
<gene>
    <name evidence="10" type="ORF">B4O97_09620</name>
</gene>
<evidence type="ECO:0000313" key="10">
    <source>
        <dbReference type="EMBL" id="ORC35418.1"/>
    </source>
</evidence>
<comment type="similarity">
    <text evidence="2">Belongs to the AOR/FOR family.</text>
</comment>
<keyword evidence="3" id="KW-0004">4Fe-4S</keyword>
<dbReference type="Pfam" id="PF01314">
    <property type="entry name" value="AFOR_C"/>
    <property type="match status" value="1"/>
</dbReference>
<dbReference type="InterPro" id="IPR013983">
    <property type="entry name" value="Ald_Fedxn_OxRdtase_N"/>
</dbReference>
<keyword evidence="6" id="KW-0408">Iron</keyword>
<organism evidence="10 11">
    <name type="scientific">Marispirochaeta aestuarii</name>
    <dbReference type="NCBI Taxonomy" id="1963862"/>
    <lineage>
        <taxon>Bacteria</taxon>
        <taxon>Pseudomonadati</taxon>
        <taxon>Spirochaetota</taxon>
        <taxon>Spirochaetia</taxon>
        <taxon>Spirochaetales</taxon>
        <taxon>Spirochaetaceae</taxon>
        <taxon>Marispirochaeta</taxon>
    </lineage>
</organism>
<sequence length="648" mass="72095">MCLENISISQVCCRGCMKVKGAAGKYLYVDLTGRTWKEYPIQERDQRLYLGGKGLAIKIYYDLLRERLKDIPPLGPENLLIISTGVLLGTKAPCSARFEVLTKSPLTNLLVGSSCGGPFGEGLRTAGWDGLILSGKSRELLLLRVSSDGAFFESASKLKGLGTEATQENLQLKKDEASLCIGPAGENLVHYANIRSGHRFAGRGGVGAVMGAKNLKAVVVKGWSHTIEPVDPEGFSRISTKTRKMIQRNPISKAYKAYGTSANVRYGMKAGFSPVHNFRDRYHPETKKTSGEYMADRYSSRFSTCRHCVILCGHKGLFPDGKTRQLPEYETVGMFGSNIENFDSDLIGVWNEEMNDLGMDTISAGGSIAWAMEAAEKGFRPSSLRFGDTREISGMLREIAFRQGEGYELAEGTRVLSEKYGGREFAIQVKGLECAAYDPRSSWGQGLSYAVYNKGGCHLGSYLVGLEQILKYMPPHTTLGKASWAVFCENLYAAINSLQICQFTSYGILTEPLIPRRVPRWVLRVLTILTPRISQQLMDWTPLNRMFSTVTGIKLSKNGLLRAGERITKLERWINLCMSETAADDSLPARFTEEKKTRFPGRNTTVPIRTMVKKYYRLRKYNPAGIPQREDLERLMEEAPCPAPFESE</sequence>
<dbReference type="GO" id="GO:0051539">
    <property type="term" value="F:4 iron, 4 sulfur cluster binding"/>
    <property type="evidence" value="ECO:0007669"/>
    <property type="project" value="UniProtKB-KW"/>
</dbReference>
<dbReference type="InterPro" id="IPR036021">
    <property type="entry name" value="Tungsten_al_ferr_oxy-like_C"/>
</dbReference>
<dbReference type="PANTHER" id="PTHR30038">
    <property type="entry name" value="ALDEHYDE FERREDOXIN OXIDOREDUCTASE"/>
    <property type="match status" value="1"/>
</dbReference>
<dbReference type="InterPro" id="IPR013984">
    <property type="entry name" value="Ald_Fedxn_OxRdtase_dom2"/>
</dbReference>
<protein>
    <recommendedName>
        <fullName evidence="9">Aldehyde ferredoxin oxidoreductase N-terminal domain-containing protein</fullName>
    </recommendedName>
</protein>
<dbReference type="InterPro" id="IPR013985">
    <property type="entry name" value="Ald_Fedxn_OxRdtase_dom3"/>
</dbReference>